<dbReference type="InterPro" id="IPR041636">
    <property type="entry name" value="RNase_J_C"/>
</dbReference>
<dbReference type="Pfam" id="PF22505">
    <property type="entry name" value="RNase_J_b_CASP"/>
    <property type="match status" value="1"/>
</dbReference>
<keyword evidence="5 9" id="KW-0378">Hydrolase</keyword>
<feature type="binding site" evidence="12">
    <location>
        <position position="84"/>
    </location>
    <ligand>
        <name>Zn(2+)</name>
        <dbReference type="ChEBI" id="CHEBI:29105"/>
        <label>1</label>
        <note>catalytic</note>
    </ligand>
</feature>
<accession>A0A292IHB3</accession>
<feature type="binding site" evidence="12">
    <location>
        <position position="82"/>
    </location>
    <ligand>
        <name>Zn(2+)</name>
        <dbReference type="ChEBI" id="CHEBI:29105"/>
        <label>1</label>
        <note>catalytic</note>
    </ligand>
</feature>
<feature type="binding site" evidence="12">
    <location>
        <position position="85"/>
    </location>
    <ligand>
        <name>Zn(2+)</name>
        <dbReference type="ChEBI" id="CHEBI:29105"/>
        <label>1</label>
        <note>catalytic</note>
    </ligand>
</feature>
<name>A0A292IHB3_9MOLU</name>
<dbReference type="InterPro" id="IPR055132">
    <property type="entry name" value="RNase_J_b_CASP"/>
</dbReference>
<feature type="active site" description="Proton acceptor" evidence="10">
    <location>
        <position position="376"/>
    </location>
</feature>
<feature type="binding site" evidence="12">
    <location>
        <position position="57"/>
    </location>
    <ligand>
        <name>Ca(2+)</name>
        <dbReference type="ChEBI" id="CHEBI:29108"/>
    </ligand>
</feature>
<dbReference type="GO" id="GO:0003723">
    <property type="term" value="F:RNA binding"/>
    <property type="evidence" value="ECO:0007669"/>
    <property type="project" value="UniProtKB-UniRule"/>
</dbReference>
<dbReference type="EMBL" id="HG937516">
    <property type="protein sequence ID" value="CDN40334.1"/>
    <property type="molecule type" value="Genomic_DNA"/>
</dbReference>
<dbReference type="PANTHER" id="PTHR43694">
    <property type="entry name" value="RIBONUCLEASE J"/>
    <property type="match status" value="1"/>
</dbReference>
<keyword evidence="6 12" id="KW-0862">Zinc</keyword>
<dbReference type="RefSeq" id="WP_343251678.1">
    <property type="nucleotide sequence ID" value="NZ_HG937516.1"/>
</dbReference>
<dbReference type="AlphaFoldDB" id="A0A292IHB3"/>
<keyword evidence="4 9" id="KW-0255">Endonuclease</keyword>
<feature type="binding site" evidence="9 11">
    <location>
        <begin position="372"/>
        <end position="376"/>
    </location>
    <ligand>
        <name>substrate</name>
    </ligand>
</feature>
<proteinExistence type="inferred from homology"/>
<keyword evidence="3 12" id="KW-0479">Metal-binding</keyword>
<keyword evidence="2 9" id="KW-0540">Nuclease</keyword>
<dbReference type="GO" id="GO:0006364">
    <property type="term" value="P:rRNA processing"/>
    <property type="evidence" value="ECO:0007669"/>
    <property type="project" value="UniProtKB-UniRule"/>
</dbReference>
<sequence>MIHELVKPIPNKEPTKIFALGGLEEIGKNMYGIEYKDDLIIIDCGIKFADNELLGIDGIIANFTYLHENAHKIKAVFITHGHEDHIGGIPYLLKEFNIPVIYAPKMASEFILRKLQEHKDAKPTKIEVYTDDTVVKTKHFKIDFYRVNHSIPDSFGICVQTPNGNIVESGDFRFDFQAKGEEFNLQKVAEIASRKVALFLSETTNAEIPGFSSSEENIYANINKIIKEAIGRVILTTFASNTTRINKVIEIALSLGRKICLLGKSMEANVAISRKVGYINMSDTDLVSSRDIKKYPDENIMILCTGSQGEELAALNMMARGKHPWVSLKPTDTLIMSSNPIPGNYADVEYLINDLSKYGVNVFENSSNFKLHASGHATKQELQLMLKLLKPKYLLPIHGEFKMFRSVQKAAEEVGFDKENVVIVKNGDILHLVQGELFYTDQCFVADPVYIEGSKTSKSSAQVLKERQILSEDGIVTVILTINQELHEVNNIPIIVTRGCFFAKESGSFITKMSYAIRQAVNEELKKYKNHAKKINQNLISKICKNIVSYYVWRNKRRNPYIITLIQEL</sequence>
<comment type="cofactor">
    <cofactor evidence="12">
        <name>Ca(2+)</name>
        <dbReference type="ChEBI" id="CHEBI:29108"/>
    </cofactor>
    <text evidence="12">Binds 1 Ca(2+) cation per subunit. Seen in 1 crystal structure, it is not clear if it is physiologically important.</text>
</comment>
<evidence type="ECO:0000313" key="15">
    <source>
        <dbReference type="Proteomes" id="UP000261764"/>
    </source>
</evidence>
<keyword evidence="1 9" id="KW-0963">Cytoplasm</keyword>
<feature type="active site" description="Proton donor" evidence="10">
    <location>
        <position position="202"/>
    </location>
</feature>
<feature type="binding site" evidence="12">
    <location>
        <position position="398"/>
    </location>
    <ligand>
        <name>Zn(2+)</name>
        <dbReference type="ChEBI" id="CHEBI:29105"/>
        <label>1</label>
        <note>catalytic</note>
    </ligand>
</feature>
<organism evidence="14 15">
    <name type="scientific">Mycoplasma amphoriforme A39</name>
    <dbReference type="NCBI Taxonomy" id="572419"/>
    <lineage>
        <taxon>Bacteria</taxon>
        <taxon>Bacillati</taxon>
        <taxon>Mycoplasmatota</taxon>
        <taxon>Mollicutes</taxon>
        <taxon>Mycoplasmataceae</taxon>
        <taxon>Mycoplasma</taxon>
    </lineage>
</organism>
<comment type="subunit">
    <text evidence="9">Homodimer, may be a subunit of the RNA degradosome.</text>
</comment>
<dbReference type="GO" id="GO:0005737">
    <property type="term" value="C:cytoplasm"/>
    <property type="evidence" value="ECO:0007669"/>
    <property type="project" value="UniProtKB-SubCell"/>
</dbReference>
<protein>
    <recommendedName>
        <fullName evidence="9">Ribonuclease J</fullName>
        <shortName evidence="9">RNase J</shortName>
        <ecNumber evidence="9">3.1.-.-</ecNumber>
    </recommendedName>
</protein>
<feature type="binding site" evidence="11">
    <location>
        <begin position="239"/>
        <end position="241"/>
    </location>
    <ligand>
        <name>substrate</name>
    </ligand>
</feature>
<keyword evidence="15" id="KW-1185">Reference proteome</keyword>
<dbReference type="KEGG" id="mamp:MAMA39_02110"/>
<evidence type="ECO:0000256" key="5">
    <source>
        <dbReference type="ARBA" id="ARBA00022801"/>
    </source>
</evidence>
<evidence type="ECO:0000256" key="8">
    <source>
        <dbReference type="ARBA" id="ARBA00022884"/>
    </source>
</evidence>
<dbReference type="Pfam" id="PF07521">
    <property type="entry name" value="RMMBL"/>
    <property type="match status" value="1"/>
</dbReference>
<dbReference type="SMART" id="SM00849">
    <property type="entry name" value="Lactamase_B"/>
    <property type="match status" value="1"/>
</dbReference>
<dbReference type="Gene3D" id="3.60.15.10">
    <property type="entry name" value="Ribonuclease Z/Hydroxyacylglutathione hydrolase-like"/>
    <property type="match status" value="1"/>
</dbReference>
<feature type="binding site" evidence="12">
    <location>
        <position position="80"/>
    </location>
    <ligand>
        <name>Zn(2+)</name>
        <dbReference type="ChEBI" id="CHEBI:29105"/>
        <label>1</label>
        <note>catalytic</note>
    </ligand>
</feature>
<comment type="subcellular location">
    <subcellularLocation>
        <location evidence="9">Cytoplasm</location>
    </subcellularLocation>
</comment>
<evidence type="ECO:0000256" key="3">
    <source>
        <dbReference type="ARBA" id="ARBA00022723"/>
    </source>
</evidence>
<dbReference type="HAMAP" id="MF_01491">
    <property type="entry name" value="RNase_J_bact"/>
    <property type="match status" value="1"/>
</dbReference>
<dbReference type="NCBIfam" id="TIGR00649">
    <property type="entry name" value="MG423"/>
    <property type="match status" value="1"/>
</dbReference>
<evidence type="ECO:0000259" key="13">
    <source>
        <dbReference type="SMART" id="SM00849"/>
    </source>
</evidence>
<dbReference type="GO" id="GO:0008270">
    <property type="term" value="F:zinc ion binding"/>
    <property type="evidence" value="ECO:0007669"/>
    <property type="project" value="InterPro"/>
</dbReference>
<feature type="binding site" evidence="12">
    <location>
        <position position="171"/>
    </location>
    <ligand>
        <name>Zn(2+)</name>
        <dbReference type="ChEBI" id="CHEBI:29105"/>
        <label>1</label>
        <note>catalytic</note>
    </ligand>
</feature>
<dbReference type="CDD" id="cd07714">
    <property type="entry name" value="RNaseJ_MBL-fold"/>
    <property type="match status" value="1"/>
</dbReference>
<keyword evidence="7 9" id="KW-0269">Exonuclease</keyword>
<feature type="domain" description="Metallo-beta-lactamase" evidence="13">
    <location>
        <begin position="27"/>
        <end position="222"/>
    </location>
</feature>
<dbReference type="InterPro" id="IPR030854">
    <property type="entry name" value="RNase_J_bac"/>
</dbReference>
<dbReference type="GO" id="GO:0004521">
    <property type="term" value="F:RNA endonuclease activity"/>
    <property type="evidence" value="ECO:0007669"/>
    <property type="project" value="UniProtKB-UniRule"/>
</dbReference>
<reference evidence="14 15" key="1">
    <citation type="journal article" date="2015" name="Clin. Infect. Dis.">
        <title>Genomic Investigations unmask Mycoplasma amphoriforme, a new respiratory pathogen.</title>
        <authorList>
            <person name="Gillespie S.H."/>
            <person name="Ling C.L."/>
            <person name="Oravcova K."/>
            <person name="Pinheiro M."/>
            <person name="Wells L."/>
            <person name="Bryant J.M."/>
            <person name="McHugh T.D."/>
            <person name="Bebear C."/>
            <person name="Webster D."/>
            <person name="Harris S.R."/>
            <person name="Seth-Smith H.M."/>
            <person name="Thomson N.R."/>
        </authorList>
    </citation>
    <scope>NUCLEOTIDE SEQUENCE [LARGE SCALE GENOMIC DNA]</scope>
    <source>
        <strain evidence="14 15">A39</strain>
    </source>
</reference>
<dbReference type="Gene3D" id="3.40.50.10710">
    <property type="entry name" value="Metallo-hydrolase/oxidoreductase"/>
    <property type="match status" value="1"/>
</dbReference>
<evidence type="ECO:0000256" key="1">
    <source>
        <dbReference type="ARBA" id="ARBA00022490"/>
    </source>
</evidence>
<evidence type="ECO:0000256" key="9">
    <source>
        <dbReference type="HAMAP-Rule" id="MF_01491"/>
    </source>
</evidence>
<dbReference type="Pfam" id="PF00753">
    <property type="entry name" value="Lactamase_B"/>
    <property type="match status" value="1"/>
</dbReference>
<evidence type="ECO:0000256" key="4">
    <source>
        <dbReference type="ARBA" id="ARBA00022759"/>
    </source>
</evidence>
<evidence type="ECO:0000256" key="12">
    <source>
        <dbReference type="PIRSR" id="PIRSR004803-3"/>
    </source>
</evidence>
<comment type="function">
    <text evidence="9">An RNase that has 5'-3' exonuclease and possibly endonuclease activity. Involved in maturation of rRNA and in some organisms also mRNA maturation and/or decay.</text>
</comment>
<evidence type="ECO:0000256" key="11">
    <source>
        <dbReference type="PIRSR" id="PIRSR004803-2"/>
    </source>
</evidence>
<feature type="binding site" evidence="12">
    <location>
        <position position="149"/>
    </location>
    <ligand>
        <name>Zn(2+)</name>
        <dbReference type="ChEBI" id="CHEBI:29105"/>
        <label>1</label>
        <note>catalytic</note>
    </ligand>
</feature>
<comment type="cofactor">
    <cofactor evidence="12">
        <name>Zn(2+)</name>
        <dbReference type="ChEBI" id="CHEBI:29105"/>
    </cofactor>
    <text evidence="12">Binds 2 Zn(2+) ions per subunit. It is not clear if Zn(2+) or Mg(2+) is physiologically important.</text>
</comment>
<evidence type="ECO:0000256" key="2">
    <source>
        <dbReference type="ARBA" id="ARBA00022722"/>
    </source>
</evidence>
<dbReference type="SUPFAM" id="SSF56281">
    <property type="entry name" value="Metallo-hydrolase/oxidoreductase"/>
    <property type="match status" value="1"/>
</dbReference>
<dbReference type="InterPro" id="IPR001587">
    <property type="entry name" value="RNase_J_CS"/>
</dbReference>
<dbReference type="Pfam" id="PF17770">
    <property type="entry name" value="RNase_J_C"/>
    <property type="match status" value="1"/>
</dbReference>
<dbReference type="PIRSF" id="PIRSF004803">
    <property type="entry name" value="RnjA"/>
    <property type="match status" value="1"/>
</dbReference>
<evidence type="ECO:0000256" key="6">
    <source>
        <dbReference type="ARBA" id="ARBA00022833"/>
    </source>
</evidence>
<comment type="similarity">
    <text evidence="9">Belongs to the metallo-beta-lactamase superfamily. RNA-metabolizing metallo-beta-lactamase-like family. Bacterial RNase J subfamily.</text>
</comment>
<dbReference type="InterPro" id="IPR036866">
    <property type="entry name" value="RibonucZ/Hydroxyglut_hydro"/>
</dbReference>
<dbReference type="GO" id="GO:0004534">
    <property type="term" value="F:5'-3' RNA exonuclease activity"/>
    <property type="evidence" value="ECO:0007669"/>
    <property type="project" value="UniProtKB-UniRule"/>
</dbReference>
<evidence type="ECO:0000313" key="14">
    <source>
        <dbReference type="EMBL" id="CDN40334.1"/>
    </source>
</evidence>
<gene>
    <name evidence="9" type="primary">rnj</name>
    <name evidence="14" type="ORF">MAMA39_02110</name>
</gene>
<dbReference type="EC" id="3.1.-.-" evidence="9"/>
<keyword evidence="9" id="KW-0698">rRNA processing</keyword>
<dbReference type="InterPro" id="IPR042173">
    <property type="entry name" value="RNase_J_2"/>
</dbReference>
<dbReference type="InterPro" id="IPR001279">
    <property type="entry name" value="Metallo-B-lactamas"/>
</dbReference>
<evidence type="ECO:0000256" key="10">
    <source>
        <dbReference type="PIRSR" id="PIRSR004803-1"/>
    </source>
</evidence>
<dbReference type="PROSITE" id="PS01292">
    <property type="entry name" value="UPF0036"/>
    <property type="match status" value="1"/>
</dbReference>
<keyword evidence="12" id="KW-0106">Calcium</keyword>
<feature type="binding site" evidence="12">
    <location>
        <position position="55"/>
    </location>
    <ligand>
        <name>Ca(2+)</name>
        <dbReference type="ChEBI" id="CHEBI:29108"/>
    </ligand>
</feature>
<dbReference type="InterPro" id="IPR004613">
    <property type="entry name" value="RNase_J"/>
</dbReference>
<dbReference type="InterPro" id="IPR011108">
    <property type="entry name" value="RMMBL"/>
</dbReference>
<keyword evidence="8 9" id="KW-0694">RNA-binding</keyword>
<dbReference type="PANTHER" id="PTHR43694:SF1">
    <property type="entry name" value="RIBONUCLEASE J"/>
    <property type="match status" value="1"/>
</dbReference>
<evidence type="ECO:0000256" key="7">
    <source>
        <dbReference type="ARBA" id="ARBA00022839"/>
    </source>
</evidence>
<dbReference type="Gene3D" id="3.10.20.580">
    <property type="match status" value="1"/>
</dbReference>
<dbReference type="Proteomes" id="UP000261764">
    <property type="component" value="Chromosome I"/>
</dbReference>